<feature type="signal peptide" evidence="5">
    <location>
        <begin position="1"/>
        <end position="29"/>
    </location>
</feature>
<organism evidence="7 8">
    <name type="scientific">Rubripirellula tenax</name>
    <dbReference type="NCBI Taxonomy" id="2528015"/>
    <lineage>
        <taxon>Bacteria</taxon>
        <taxon>Pseudomonadati</taxon>
        <taxon>Planctomycetota</taxon>
        <taxon>Planctomycetia</taxon>
        <taxon>Pirellulales</taxon>
        <taxon>Pirellulaceae</taxon>
        <taxon>Rubripirellula</taxon>
    </lineage>
</organism>
<evidence type="ECO:0000256" key="3">
    <source>
        <dbReference type="ARBA" id="ARBA00023004"/>
    </source>
</evidence>
<keyword evidence="1 4" id="KW-0349">Heme</keyword>
<feature type="chain" id="PRO_5022853209" description="Cytochrome c domain-containing protein" evidence="5">
    <location>
        <begin position="30"/>
        <end position="569"/>
    </location>
</feature>
<feature type="domain" description="Cytochrome c" evidence="6">
    <location>
        <begin position="341"/>
        <end position="548"/>
    </location>
</feature>
<dbReference type="InterPro" id="IPR010538">
    <property type="entry name" value="DHOR"/>
</dbReference>
<dbReference type="GO" id="GO:0046872">
    <property type="term" value="F:metal ion binding"/>
    <property type="evidence" value="ECO:0007669"/>
    <property type="project" value="UniProtKB-KW"/>
</dbReference>
<accession>A0A5C6FE61</accession>
<comment type="caution">
    <text evidence="7">The sequence shown here is derived from an EMBL/GenBank/DDBJ whole genome shotgun (WGS) entry which is preliminary data.</text>
</comment>
<dbReference type="GO" id="GO:0004130">
    <property type="term" value="F:cytochrome-c peroxidase activity"/>
    <property type="evidence" value="ECO:0007669"/>
    <property type="project" value="TreeGrafter"/>
</dbReference>
<dbReference type="EMBL" id="SJPW01000002">
    <property type="protein sequence ID" value="TWU59032.1"/>
    <property type="molecule type" value="Genomic_DNA"/>
</dbReference>
<dbReference type="PROSITE" id="PS51007">
    <property type="entry name" value="CYTC"/>
    <property type="match status" value="1"/>
</dbReference>
<keyword evidence="3 4" id="KW-0408">Iron</keyword>
<dbReference type="InterPro" id="IPR036909">
    <property type="entry name" value="Cyt_c-like_dom_sf"/>
</dbReference>
<sequence length="569" mass="62135" precursor="true">MRRMNLGKCSFRAFFTLTTLTLVTTPTWAAEPTPQKKNIERGREIFEREWTSRDPAPIPRRGDEQDIEYARKLVSLPGDGLGPMHNATSCAACHVGGGAAGVEHNVTLLTLDPRSDFITKSAAFRLRNRQTDDVETDPDLKELTAKQLQTLHPSLVSPSGAVAMDVVVHDHSSRPFYDRIRSDIAQHVPGGIDDEWFNGDQRTSATIGDRPVIAGRFGGIDFYLSQRNSPPLFGLSLIDRVSIAKLRGVALSQARRSGGKVTGRVGAGKFGWRGQTTTLAAFVEGACAGELGLQVPSFDQPADAADETYVSIGYDLNEHQLRSLHDYVASIPPPPVPRSTPESHTGRRVFNRIGCNVCHVANMMPASGIYSDLLLHDMGVYLQAPSPAALGSPGKEFTAPVMQLPRFASRPTNDVIAQLSDPTLQLFRTTRGSFARLGSSVSGYYGSGGTPTPYPFKRPEKPMFPRGDLPKQVAQGNQLYWDVLQREWRTPPLWGVADTGPYLHDGRAETLDAAIRWHDGEGEASATLYRSLSEADRTSLIQFLESLKAPIETPAEDSVDMLSLLGSSN</sequence>
<proteinExistence type="predicted"/>
<dbReference type="InterPro" id="IPR009056">
    <property type="entry name" value="Cyt_c-like_dom"/>
</dbReference>
<evidence type="ECO:0000259" key="6">
    <source>
        <dbReference type="PROSITE" id="PS51007"/>
    </source>
</evidence>
<dbReference type="AlphaFoldDB" id="A0A5C6FE61"/>
<gene>
    <name evidence="7" type="ORF">Poly51_18170</name>
</gene>
<dbReference type="GO" id="GO:0020037">
    <property type="term" value="F:heme binding"/>
    <property type="evidence" value="ECO:0007669"/>
    <property type="project" value="InterPro"/>
</dbReference>
<dbReference type="GO" id="GO:0009055">
    <property type="term" value="F:electron transfer activity"/>
    <property type="evidence" value="ECO:0007669"/>
    <property type="project" value="InterPro"/>
</dbReference>
<evidence type="ECO:0000256" key="4">
    <source>
        <dbReference type="PROSITE-ProRule" id="PRU00433"/>
    </source>
</evidence>
<protein>
    <recommendedName>
        <fullName evidence="6">Cytochrome c domain-containing protein</fullName>
    </recommendedName>
</protein>
<reference evidence="7 8" key="1">
    <citation type="submission" date="2019-02" db="EMBL/GenBank/DDBJ databases">
        <title>Deep-cultivation of Planctomycetes and their phenomic and genomic characterization uncovers novel biology.</title>
        <authorList>
            <person name="Wiegand S."/>
            <person name="Jogler M."/>
            <person name="Boedeker C."/>
            <person name="Pinto D."/>
            <person name="Vollmers J."/>
            <person name="Rivas-Marin E."/>
            <person name="Kohn T."/>
            <person name="Peeters S.H."/>
            <person name="Heuer A."/>
            <person name="Rast P."/>
            <person name="Oberbeckmann S."/>
            <person name="Bunk B."/>
            <person name="Jeske O."/>
            <person name="Meyerdierks A."/>
            <person name="Storesund J.E."/>
            <person name="Kallscheuer N."/>
            <person name="Luecker S."/>
            <person name="Lage O.M."/>
            <person name="Pohl T."/>
            <person name="Merkel B.J."/>
            <person name="Hornburger P."/>
            <person name="Mueller R.-W."/>
            <person name="Bruemmer F."/>
            <person name="Labrenz M."/>
            <person name="Spormann A.M."/>
            <person name="Op Den Camp H."/>
            <person name="Overmann J."/>
            <person name="Amann R."/>
            <person name="Jetten M.S.M."/>
            <person name="Mascher T."/>
            <person name="Medema M.H."/>
            <person name="Devos D.P."/>
            <person name="Kaster A.-K."/>
            <person name="Ovreas L."/>
            <person name="Rohde M."/>
            <person name="Galperin M.Y."/>
            <person name="Jogler C."/>
        </authorList>
    </citation>
    <scope>NUCLEOTIDE SEQUENCE [LARGE SCALE GENOMIC DNA]</scope>
    <source>
        <strain evidence="7 8">Poly51</strain>
    </source>
</reference>
<dbReference type="PANTHER" id="PTHR30600:SF4">
    <property type="entry name" value="CYTOCHROME C DOMAIN-CONTAINING PROTEIN"/>
    <property type="match status" value="1"/>
</dbReference>
<dbReference type="Gene3D" id="1.10.760.10">
    <property type="entry name" value="Cytochrome c-like domain"/>
    <property type="match status" value="1"/>
</dbReference>
<evidence type="ECO:0000256" key="2">
    <source>
        <dbReference type="ARBA" id="ARBA00022723"/>
    </source>
</evidence>
<evidence type="ECO:0000313" key="7">
    <source>
        <dbReference type="EMBL" id="TWU59032.1"/>
    </source>
</evidence>
<evidence type="ECO:0000256" key="1">
    <source>
        <dbReference type="ARBA" id="ARBA00022617"/>
    </source>
</evidence>
<keyword evidence="5" id="KW-0732">Signal</keyword>
<evidence type="ECO:0000313" key="8">
    <source>
        <dbReference type="Proteomes" id="UP000318288"/>
    </source>
</evidence>
<keyword evidence="2 4" id="KW-0479">Metal-binding</keyword>
<dbReference type="InterPro" id="IPR051395">
    <property type="entry name" value="Cytochrome_c_Peroxidase/MauG"/>
</dbReference>
<keyword evidence="8" id="KW-1185">Reference proteome</keyword>
<evidence type="ECO:0000256" key="5">
    <source>
        <dbReference type="SAM" id="SignalP"/>
    </source>
</evidence>
<dbReference type="SUPFAM" id="SSF46626">
    <property type="entry name" value="Cytochrome c"/>
    <property type="match status" value="1"/>
</dbReference>
<dbReference type="Pfam" id="PF06537">
    <property type="entry name" value="DHOR"/>
    <property type="match status" value="1"/>
</dbReference>
<dbReference type="RefSeq" id="WP_246114358.1">
    <property type="nucleotide sequence ID" value="NZ_SJPW01000002.1"/>
</dbReference>
<dbReference type="PANTHER" id="PTHR30600">
    <property type="entry name" value="CYTOCHROME C PEROXIDASE-RELATED"/>
    <property type="match status" value="1"/>
</dbReference>
<name>A0A5C6FE61_9BACT</name>
<dbReference type="Proteomes" id="UP000318288">
    <property type="component" value="Unassembled WGS sequence"/>
</dbReference>